<dbReference type="InterPro" id="IPR011009">
    <property type="entry name" value="Kinase-like_dom_sf"/>
</dbReference>
<dbReference type="InterPro" id="IPR008979">
    <property type="entry name" value="Galactose-bd-like_sf"/>
</dbReference>
<dbReference type="SUPFAM" id="SSF49785">
    <property type="entry name" value="Galactose-binding domain-like"/>
    <property type="match status" value="1"/>
</dbReference>
<dbReference type="EMBL" id="CDSF01000002">
    <property type="protein sequence ID" value="CEO94791.1"/>
    <property type="molecule type" value="Genomic_DNA"/>
</dbReference>
<dbReference type="PROSITE" id="PS00107">
    <property type="entry name" value="PROTEIN_KINASE_ATP"/>
    <property type="match status" value="1"/>
</dbReference>
<gene>
    <name evidence="5" type="ORF">PBRA_003604</name>
    <name evidence="6" type="ORF">PLBR_LOCUS5977</name>
</gene>
<evidence type="ECO:0000313" key="7">
    <source>
        <dbReference type="Proteomes" id="UP000039324"/>
    </source>
</evidence>
<feature type="region of interest" description="Disordered" evidence="3">
    <location>
        <begin position="351"/>
        <end position="400"/>
    </location>
</feature>
<dbReference type="GO" id="GO:0004674">
    <property type="term" value="F:protein serine/threonine kinase activity"/>
    <property type="evidence" value="ECO:0007669"/>
    <property type="project" value="TreeGrafter"/>
</dbReference>
<dbReference type="InterPro" id="IPR000719">
    <property type="entry name" value="Prot_kinase_dom"/>
</dbReference>
<dbReference type="Proteomes" id="UP000290189">
    <property type="component" value="Unassembled WGS sequence"/>
</dbReference>
<dbReference type="Gene3D" id="1.10.510.10">
    <property type="entry name" value="Transferase(Phosphotransferase) domain 1"/>
    <property type="match status" value="1"/>
</dbReference>
<dbReference type="OMA" id="ICRANWA"/>
<dbReference type="GO" id="GO:0005524">
    <property type="term" value="F:ATP binding"/>
    <property type="evidence" value="ECO:0007669"/>
    <property type="project" value="UniProtKB-UniRule"/>
</dbReference>
<dbReference type="EMBL" id="OVEO01000010">
    <property type="protein sequence ID" value="SPQ98762.1"/>
    <property type="molecule type" value="Genomic_DNA"/>
</dbReference>
<dbReference type="SUPFAM" id="SSF56112">
    <property type="entry name" value="Protein kinase-like (PK-like)"/>
    <property type="match status" value="1"/>
</dbReference>
<dbReference type="Gene3D" id="3.30.200.20">
    <property type="entry name" value="Phosphorylase Kinase, domain 1"/>
    <property type="match status" value="1"/>
</dbReference>
<sequence length="900" mass="97560">MDADQATIDWLKRSIHSVLDSLNWKYLAEEDVGAREVVCIFGAGDMGNWVLISRILPQKGVVLIMATCQENVPDGRQRQAAVEFVTRANFGILNGFFDMDLTDGDLRFSSRVEYGLMDRNTRQFEANFRQTFQIVHGTFSKYLPGVVGVTKRGMTGKAAVELVEGGANTLPDPQQSPLLTCVARYLAASGTNYVSHPEKSIIRMPCTVAGVTFHLRIKAMEDTHHLYVFCNYPRHAGKVPLAAIPLVSEYICRANWALPFGYFDMDVADGELRFVTWLPTADIPLQVVQTQFVRSLIVSSITTFTKYLPGLEDLVNGTCLLPEVAIERVEADRQSDAGPLHGSALANIIDASQTSSDEEDDRRGASARAGVKRSARLAKDEPLVDDDTGNDPYRTGAPPKLFPVHLRFSPDGSGMGALEFIGSRGGSTVWQNPGESGAVTVNASGLLDSSDPPNTVLGRGITGARLITTADDAPWLAIDLRRCRLLPEHYTLMHFSTVDGEALRSWQLQGSADGGSTWVTLSDHVADTSLSVRSAKKTWSIPHAVSTPTDRFSLFRVVMTGPNSSHRYHLALGQIELYGRLFVDFPVEPHLIDPEPDPVSSSGKASVATAAEGAGASSPAETGDDQWAVPFEDIECSWDFDARIGSGSHGDTFRGTLLGVPVALKRIFYGALTKEQARQTRERVIAFVNRHRTISHDNVVRCCGLADWTDAQAWVLIFEFVPGGTLSSLSAGSLPSKVFLAMSIARGLSALHDDNIVHGALHPGNVLLTADHSDAKLADMQLSECVGLCLSGHPVVVHLGYAAPESLLLSTDEAPADAKSDLYSLGMLLYEVFVGRPPYDKLNVSIAALCARIAQGQRPSIPSDTNGDIRDLIERLWSADPSSRPSAGEVVATLQKIAVR</sequence>
<keyword evidence="7" id="KW-1185">Reference proteome</keyword>
<dbReference type="InterPro" id="IPR017441">
    <property type="entry name" value="Protein_kinase_ATP_BS"/>
</dbReference>
<evidence type="ECO:0000313" key="5">
    <source>
        <dbReference type="EMBL" id="CEO94791.1"/>
    </source>
</evidence>
<evidence type="ECO:0000313" key="8">
    <source>
        <dbReference type="Proteomes" id="UP000290189"/>
    </source>
</evidence>
<keyword evidence="6" id="KW-0496">Mitochondrion</keyword>
<organism evidence="5 7">
    <name type="scientific">Plasmodiophora brassicae</name>
    <name type="common">Clubroot disease agent</name>
    <dbReference type="NCBI Taxonomy" id="37360"/>
    <lineage>
        <taxon>Eukaryota</taxon>
        <taxon>Sar</taxon>
        <taxon>Rhizaria</taxon>
        <taxon>Endomyxa</taxon>
        <taxon>Phytomyxea</taxon>
        <taxon>Plasmodiophorida</taxon>
        <taxon>Plasmodiophoridae</taxon>
        <taxon>Plasmodiophora</taxon>
    </lineage>
</organism>
<accession>A0A0G4IHT7</accession>
<dbReference type="InterPro" id="IPR051681">
    <property type="entry name" value="Ser/Thr_Kinases-Pseudokinases"/>
</dbReference>
<evidence type="ECO:0000256" key="2">
    <source>
        <dbReference type="PROSITE-ProRule" id="PRU10141"/>
    </source>
</evidence>
<dbReference type="AlphaFoldDB" id="A0A0G4IHT7"/>
<proteinExistence type="predicted"/>
<evidence type="ECO:0000256" key="1">
    <source>
        <dbReference type="ARBA" id="ARBA00023170"/>
    </source>
</evidence>
<keyword evidence="2" id="KW-0547">Nucleotide-binding</keyword>
<reference evidence="6 8" key="2">
    <citation type="submission" date="2018-03" db="EMBL/GenBank/DDBJ databases">
        <authorList>
            <person name="Fogelqvist J."/>
        </authorList>
    </citation>
    <scope>NUCLEOTIDE SEQUENCE [LARGE SCALE GENOMIC DNA]</scope>
</reference>
<reference evidence="5 7" key="1">
    <citation type="submission" date="2015-02" db="EMBL/GenBank/DDBJ databases">
        <authorList>
            <person name="Chooi Y.-H."/>
        </authorList>
    </citation>
    <scope>NUCLEOTIDE SEQUENCE [LARGE SCALE GENOMIC DNA]</scope>
    <source>
        <strain evidence="5">E3</strain>
    </source>
</reference>
<evidence type="ECO:0000259" key="4">
    <source>
        <dbReference type="PROSITE" id="PS50011"/>
    </source>
</evidence>
<dbReference type="PROSITE" id="PS50011">
    <property type="entry name" value="PROTEIN_KINASE_DOM"/>
    <property type="match status" value="1"/>
</dbReference>
<feature type="binding site" evidence="2">
    <location>
        <position position="665"/>
    </location>
    <ligand>
        <name>ATP</name>
        <dbReference type="ChEBI" id="CHEBI:30616"/>
    </ligand>
</feature>
<evidence type="ECO:0000313" key="6">
    <source>
        <dbReference type="EMBL" id="SPQ98762.1"/>
    </source>
</evidence>
<feature type="domain" description="Protein kinase" evidence="4">
    <location>
        <begin position="638"/>
        <end position="897"/>
    </location>
</feature>
<keyword evidence="2" id="KW-0067">ATP-binding</keyword>
<dbReference type="Pfam" id="PF00069">
    <property type="entry name" value="Pkinase"/>
    <property type="match status" value="1"/>
</dbReference>
<dbReference type="OrthoDB" id="346907at2759"/>
<dbReference type="PANTHER" id="PTHR44329">
    <property type="entry name" value="SERINE/THREONINE-PROTEIN KINASE TNNI3K-RELATED"/>
    <property type="match status" value="1"/>
</dbReference>
<feature type="compositionally biased region" description="Low complexity" evidence="3">
    <location>
        <begin position="605"/>
        <end position="621"/>
    </location>
</feature>
<evidence type="ECO:0000256" key="3">
    <source>
        <dbReference type="SAM" id="MobiDB-lite"/>
    </source>
</evidence>
<protein>
    <recommendedName>
        <fullName evidence="4">Protein kinase domain-containing protein</fullName>
    </recommendedName>
</protein>
<dbReference type="Proteomes" id="UP000039324">
    <property type="component" value="Unassembled WGS sequence"/>
</dbReference>
<geneLocation type="mitochondrion" evidence="6"/>
<name>A0A0G4IHT7_PLABS</name>
<feature type="region of interest" description="Disordered" evidence="3">
    <location>
        <begin position="593"/>
        <end position="624"/>
    </location>
</feature>
<keyword evidence="1" id="KW-0675">Receptor</keyword>